<evidence type="ECO:0000313" key="1">
    <source>
        <dbReference type="EMBL" id="RFU60865.1"/>
    </source>
</evidence>
<sequence length="117" mass="13087">MNRLDKGDKIGPLIVESVKKDNAATTFTFTGDLKNVKGFYDLQTGQFFYKQYGFKDFKNGKAILVKNQSQLNELLQGQNGKLTGTLSSIQVTTSGNNFTVQADLNNVQLMTEQLEKR</sequence>
<gene>
    <name evidence="1" type="ORF">D0466_19995</name>
</gene>
<organism evidence="1 2">
    <name type="scientific">Peribacillus glennii</name>
    <dbReference type="NCBI Taxonomy" id="2303991"/>
    <lineage>
        <taxon>Bacteria</taxon>
        <taxon>Bacillati</taxon>
        <taxon>Bacillota</taxon>
        <taxon>Bacilli</taxon>
        <taxon>Bacillales</taxon>
        <taxon>Bacillaceae</taxon>
        <taxon>Peribacillus</taxon>
    </lineage>
</organism>
<accession>A0A372L7X4</accession>
<proteinExistence type="predicted"/>
<dbReference type="Proteomes" id="UP000262939">
    <property type="component" value="Unassembled WGS sequence"/>
</dbReference>
<reference evidence="1 2" key="1">
    <citation type="submission" date="2018-08" db="EMBL/GenBank/DDBJ databases">
        <title>Bacillus chawlae sp. nov., Bacillus glennii sp. nov., and Bacillus saganii sp. nov. Isolated from the Vehicle Assembly Building at Kennedy Space Center where the Viking Spacecraft were Assembled.</title>
        <authorList>
            <person name="Seuylemezian A."/>
            <person name="Vaishampayan P."/>
        </authorList>
    </citation>
    <scope>NUCLEOTIDE SEQUENCE [LARGE SCALE GENOMIC DNA]</scope>
    <source>
        <strain evidence="1 2">V44-8</strain>
    </source>
</reference>
<dbReference type="RefSeq" id="WP_117324280.1">
    <property type="nucleotide sequence ID" value="NZ_QVTD01000021.1"/>
</dbReference>
<evidence type="ECO:0000313" key="2">
    <source>
        <dbReference type="Proteomes" id="UP000262939"/>
    </source>
</evidence>
<keyword evidence="2" id="KW-1185">Reference proteome</keyword>
<protein>
    <submittedName>
        <fullName evidence="1">Uncharacterized protein</fullName>
    </submittedName>
</protein>
<dbReference type="OrthoDB" id="2879694at2"/>
<dbReference type="EMBL" id="QVTD01000021">
    <property type="protein sequence ID" value="RFU60865.1"/>
    <property type="molecule type" value="Genomic_DNA"/>
</dbReference>
<name>A0A372L7X4_9BACI</name>
<comment type="caution">
    <text evidence="1">The sequence shown here is derived from an EMBL/GenBank/DDBJ whole genome shotgun (WGS) entry which is preliminary data.</text>
</comment>
<dbReference type="AlphaFoldDB" id="A0A372L7X4"/>